<dbReference type="SUPFAM" id="SSF55961">
    <property type="entry name" value="Bet v1-like"/>
    <property type="match status" value="1"/>
</dbReference>
<reference evidence="1 2" key="1">
    <citation type="submission" date="2015-08" db="EMBL/GenBank/DDBJ databases">
        <title>The complete genome sequence of Bacillus beveridgei MLTeJB.</title>
        <authorList>
            <person name="Hanson T.E."/>
            <person name="Mesa C."/>
            <person name="Basesman S.M."/>
            <person name="Oremland R.S."/>
        </authorList>
    </citation>
    <scope>NUCLEOTIDE SEQUENCE [LARGE SCALE GENOMIC DNA]</scope>
    <source>
        <strain evidence="1 2">MLTeJB</strain>
    </source>
</reference>
<dbReference type="Gene3D" id="3.30.530.20">
    <property type="match status" value="1"/>
</dbReference>
<organism evidence="1 2">
    <name type="scientific">Salisediminibacterium beveridgei</name>
    <dbReference type="NCBI Taxonomy" id="632773"/>
    <lineage>
        <taxon>Bacteria</taxon>
        <taxon>Bacillati</taxon>
        <taxon>Bacillota</taxon>
        <taxon>Bacilli</taxon>
        <taxon>Bacillales</taxon>
        <taxon>Bacillaceae</taxon>
        <taxon>Salisediminibacterium</taxon>
    </lineage>
</organism>
<dbReference type="AlphaFoldDB" id="A0A1D7QUM8"/>
<dbReference type="EMBL" id="CP012502">
    <property type="protein sequence ID" value="AOM82707.1"/>
    <property type="molecule type" value="Genomic_DNA"/>
</dbReference>
<accession>A0A1D7QUM8</accession>
<name>A0A1D7QUM8_9BACI</name>
<evidence type="ECO:0000313" key="2">
    <source>
        <dbReference type="Proteomes" id="UP000094463"/>
    </source>
</evidence>
<sequence length="147" mass="17371">MFQDTFYYKTDIDRPLSEVWSFFQTNDNLAAITGFPKIRILGDKDVTEGATVHLEMNFYLMKLEWKGEITKVVPEAFFMDEGTNLPFPFTAWRHVHAFKEIDEQTTRMIDRVEFAAKVPSPLIRLMLKGMFKDRERQLEKHFLKQDG</sequence>
<protein>
    <submittedName>
        <fullName evidence="1">Cyclase/Dehydrase</fullName>
    </submittedName>
</protein>
<proteinExistence type="predicted"/>
<dbReference type="STRING" id="632773.BBEV_1344"/>
<dbReference type="KEGG" id="bbev:BBEV_1344"/>
<dbReference type="Proteomes" id="UP000094463">
    <property type="component" value="Chromosome"/>
</dbReference>
<dbReference type="InterPro" id="IPR023393">
    <property type="entry name" value="START-like_dom_sf"/>
</dbReference>
<keyword evidence="2" id="KW-1185">Reference proteome</keyword>
<gene>
    <name evidence="1" type="ORF">BBEV_1344</name>
</gene>
<evidence type="ECO:0000313" key="1">
    <source>
        <dbReference type="EMBL" id="AOM82707.1"/>
    </source>
</evidence>